<organism evidence="1 2">
    <name type="scientific">Peredibacter starrii</name>
    <dbReference type="NCBI Taxonomy" id="28202"/>
    <lineage>
        <taxon>Bacteria</taxon>
        <taxon>Pseudomonadati</taxon>
        <taxon>Bdellovibrionota</taxon>
        <taxon>Bacteriovoracia</taxon>
        <taxon>Bacteriovoracales</taxon>
        <taxon>Bacteriovoracaceae</taxon>
        <taxon>Peredibacter</taxon>
    </lineage>
</organism>
<dbReference type="RefSeq" id="WP_321392737.1">
    <property type="nucleotide sequence ID" value="NZ_CP139487.1"/>
</dbReference>
<proteinExistence type="predicted"/>
<dbReference type="Proteomes" id="UP001324634">
    <property type="component" value="Chromosome"/>
</dbReference>
<dbReference type="AlphaFoldDB" id="A0AAX4HM63"/>
<accession>A0AAX4HM63</accession>
<evidence type="ECO:0008006" key="3">
    <source>
        <dbReference type="Google" id="ProtNLM"/>
    </source>
</evidence>
<dbReference type="EMBL" id="CP139487">
    <property type="protein sequence ID" value="WPU64265.1"/>
    <property type="molecule type" value="Genomic_DNA"/>
</dbReference>
<keyword evidence="2" id="KW-1185">Reference proteome</keyword>
<name>A0AAX4HM63_9BACT</name>
<evidence type="ECO:0000313" key="2">
    <source>
        <dbReference type="Proteomes" id="UP001324634"/>
    </source>
</evidence>
<protein>
    <recommendedName>
        <fullName evidence="3">DUF481 domain-containing protein</fullName>
    </recommendedName>
</protein>
<gene>
    <name evidence="1" type="ORF">SOO65_16345</name>
</gene>
<reference evidence="1 2" key="1">
    <citation type="submission" date="2023-11" db="EMBL/GenBank/DDBJ databases">
        <title>Peredibacter starrii A3.12.</title>
        <authorList>
            <person name="Mitchell R.J."/>
        </authorList>
    </citation>
    <scope>NUCLEOTIDE SEQUENCE [LARGE SCALE GENOMIC DNA]</scope>
    <source>
        <strain evidence="1 2">A3.12</strain>
    </source>
</reference>
<evidence type="ECO:0000313" key="1">
    <source>
        <dbReference type="EMBL" id="WPU64265.1"/>
    </source>
</evidence>
<sequence length="210" mass="24745">MFFAPALRTAYEHTIWKKPAAFLVDYDFNEALRDVNAKEKLEFSSRSHTFMIGEKFNYFSLGESIVRLRYRILDSYLNSADSKSIGVSYEQLMVFKQNTFLLYAGYDQMRVQDESFDTNSFTVRGDLIMAKVRDWFTPIASLMLTSTDPINNQAARGRELLFNPSFRLSRTFKKNWRANIRYEYQKNNSKDTQNFAYKKSIYAAELEFLF</sequence>
<dbReference type="KEGG" id="psti:SOO65_16345"/>